<dbReference type="PANTHER" id="PTHR43243:SF4">
    <property type="entry name" value="CATIONIC AMINO ACID TRANSPORTER 4"/>
    <property type="match status" value="1"/>
</dbReference>
<protein>
    <submittedName>
        <fullName evidence="9">Cationic amino acid transporter 4</fullName>
    </submittedName>
</protein>
<keyword evidence="5 7" id="KW-0472">Membrane</keyword>
<keyword evidence="4 7" id="KW-1133">Transmembrane helix</keyword>
<keyword evidence="3 7" id="KW-0812">Transmembrane</keyword>
<evidence type="ECO:0000313" key="10">
    <source>
        <dbReference type="Proteomes" id="UP000283509"/>
    </source>
</evidence>
<evidence type="ECO:0000256" key="2">
    <source>
        <dbReference type="ARBA" id="ARBA00022448"/>
    </source>
</evidence>
<comment type="caution">
    <text evidence="9">The sequence shown here is derived from an EMBL/GenBank/DDBJ whole genome shotgun (WGS) entry which is preliminary data.</text>
</comment>
<sequence>MVWLRVKRRVTPAARRLQGAPARTRGRAPFHCLILGNVRFRIGHMVGAGIYVLTGTVAKDTAGPGIILSFLLAGFASLLAALCYAEFGARVPKAGSAYVYTYVTIGEFWAFVIGWNIVLEHMIGAASVARAWSGYMDSLFEGALSNGTVTYIGTLHAGLLAPYPDFLAFAVTLVYCGFLTLGVKGSAYFNSIFTLINLCVMAFVIVAGMMFADLENWNTDRGFLPYGASGVVAGAATCFYAFVGFDSIATAGEEARDPARSIPQATLVSMSVVTVGYIMVGATLTLMVPYYTLNPAAAIPDAFAAHGANWAKYVVSVGAICGMTTTLFGSLFSLPRCVYAMAADGLLFSWLARVSDKTKVPVITLILCGFLSALIALVFDIEKLVEFMSIGTLMAYTIVSASVIILRYQPSSRSGSLQTPWSTRSHSLAIHSCHFHTKITPPPCRSLPSVASTTPPRLTHDASHLTKIDPFQAASTPGTVTTPTTPTSVDDIAKIQAREGDTSAGDAVSQVQQDPPSPPPSPSPFPVVNKILEEMIEAGAGACSCGLSLPPATLLPFSHRTIFPLYSSPASLIDTAGCAAGASGIGWFVREQEDPTPSLPHPKHRTRCRRFPMPFLISPPVSLPPPLSPNLNKSCRRRCNSEEHVCLVSQLIPGEYPGEGPEERRRWAARSCSSASVPEVCARTFGWAFGGSADSDGEGGELRSSCRWLLHVVGRQEAGTVATWGVVIFTASSAALCSLLQWGGRHLALPYPSAWAIILALLLVALQVFSVVVILSHRQNNLVLSFSVPLVPMLPLVSIFFNVALMVHLNPMTWIRFIVWMVIGLVLYFAYGQHHSREGEPVSSYSTLLTEPAPAGNTVFGSVQHTLSHVTAKIASAASEDKKPIVDESQIDDDDL</sequence>
<reference evidence="9 10" key="2">
    <citation type="submission" date="2019-01" db="EMBL/GenBank/DDBJ databases">
        <title>The decoding of complex shrimp genome reveals the adaptation for benthos swimmer, frequently molting mechanism and breeding impact on genome.</title>
        <authorList>
            <person name="Sun Y."/>
            <person name="Gao Y."/>
            <person name="Yu Y."/>
        </authorList>
    </citation>
    <scope>NUCLEOTIDE SEQUENCE [LARGE SCALE GENOMIC DNA]</scope>
    <source>
        <tissue evidence="9">Muscle</tissue>
    </source>
</reference>
<dbReference type="Pfam" id="PF13906">
    <property type="entry name" value="AA_permease_C"/>
    <property type="match status" value="1"/>
</dbReference>
<name>A0A423SM25_PENVA</name>
<feature type="transmembrane region" description="Helical" evidence="7">
    <location>
        <begin position="754"/>
        <end position="775"/>
    </location>
</feature>
<feature type="transmembrane region" description="Helical" evidence="7">
    <location>
        <begin position="387"/>
        <end position="406"/>
    </location>
</feature>
<dbReference type="GO" id="GO:0015171">
    <property type="term" value="F:amino acid transmembrane transporter activity"/>
    <property type="evidence" value="ECO:0007669"/>
    <property type="project" value="TreeGrafter"/>
</dbReference>
<evidence type="ECO:0000256" key="6">
    <source>
        <dbReference type="SAM" id="MobiDB-lite"/>
    </source>
</evidence>
<dbReference type="OrthoDB" id="3900342at2759"/>
<feature type="compositionally biased region" description="Basic and acidic residues" evidence="6">
    <location>
        <begin position="491"/>
        <end position="501"/>
    </location>
</feature>
<keyword evidence="10" id="KW-1185">Reference proteome</keyword>
<dbReference type="AlphaFoldDB" id="A0A423SM25"/>
<keyword evidence="2" id="KW-0813">Transport</keyword>
<dbReference type="EMBL" id="QCYY01003118">
    <property type="protein sequence ID" value="ROT65221.1"/>
    <property type="molecule type" value="Genomic_DNA"/>
</dbReference>
<feature type="transmembrane region" description="Helical" evidence="7">
    <location>
        <begin position="782"/>
        <end position="807"/>
    </location>
</feature>
<evidence type="ECO:0000256" key="1">
    <source>
        <dbReference type="ARBA" id="ARBA00004141"/>
    </source>
</evidence>
<dbReference type="FunFam" id="1.20.1740.10:FF:000010">
    <property type="entry name" value="probable cationic amino acid transporter"/>
    <property type="match status" value="1"/>
</dbReference>
<feature type="transmembrane region" description="Helical" evidence="7">
    <location>
        <begin position="360"/>
        <end position="381"/>
    </location>
</feature>
<feature type="transmembrane region" description="Helical" evidence="7">
    <location>
        <begin position="266"/>
        <end position="293"/>
    </location>
</feature>
<organism evidence="9 10">
    <name type="scientific">Penaeus vannamei</name>
    <name type="common">Whiteleg shrimp</name>
    <name type="synonym">Litopenaeus vannamei</name>
    <dbReference type="NCBI Taxonomy" id="6689"/>
    <lineage>
        <taxon>Eukaryota</taxon>
        <taxon>Metazoa</taxon>
        <taxon>Ecdysozoa</taxon>
        <taxon>Arthropoda</taxon>
        <taxon>Crustacea</taxon>
        <taxon>Multicrustacea</taxon>
        <taxon>Malacostraca</taxon>
        <taxon>Eumalacostraca</taxon>
        <taxon>Eucarida</taxon>
        <taxon>Decapoda</taxon>
        <taxon>Dendrobranchiata</taxon>
        <taxon>Penaeoidea</taxon>
        <taxon>Penaeidae</taxon>
        <taxon>Penaeus</taxon>
    </lineage>
</organism>
<feature type="transmembrane region" description="Helical" evidence="7">
    <location>
        <begin position="721"/>
        <end position="742"/>
    </location>
</feature>
<reference evidence="9 10" key="1">
    <citation type="submission" date="2018-04" db="EMBL/GenBank/DDBJ databases">
        <authorList>
            <person name="Zhang X."/>
            <person name="Yuan J."/>
            <person name="Li F."/>
            <person name="Xiang J."/>
        </authorList>
    </citation>
    <scope>NUCLEOTIDE SEQUENCE [LARGE SCALE GENOMIC DNA]</scope>
    <source>
        <tissue evidence="9">Muscle</tissue>
    </source>
</reference>
<feature type="compositionally biased region" description="Low complexity" evidence="6">
    <location>
        <begin position="476"/>
        <end position="487"/>
    </location>
</feature>
<dbReference type="Proteomes" id="UP000283509">
    <property type="component" value="Unassembled WGS sequence"/>
</dbReference>
<evidence type="ECO:0000256" key="3">
    <source>
        <dbReference type="ARBA" id="ARBA00022692"/>
    </source>
</evidence>
<dbReference type="Gene3D" id="1.20.1740.10">
    <property type="entry name" value="Amino acid/polyamine transporter I"/>
    <property type="match status" value="2"/>
</dbReference>
<feature type="transmembrane region" description="Helical" evidence="7">
    <location>
        <begin position="65"/>
        <end position="85"/>
    </location>
</feature>
<dbReference type="InterPro" id="IPR029485">
    <property type="entry name" value="CAT_C"/>
</dbReference>
<gene>
    <name evidence="9" type="ORF">C7M84_016821</name>
</gene>
<feature type="transmembrane region" description="Helical" evidence="7">
    <location>
        <begin position="223"/>
        <end position="245"/>
    </location>
</feature>
<dbReference type="InterPro" id="IPR002293">
    <property type="entry name" value="AA/rel_permease1"/>
</dbReference>
<feature type="region of interest" description="Disordered" evidence="6">
    <location>
        <begin position="469"/>
        <end position="525"/>
    </location>
</feature>
<dbReference type="Pfam" id="PF13520">
    <property type="entry name" value="AA_permease_2"/>
    <property type="match status" value="1"/>
</dbReference>
<feature type="transmembrane region" description="Helical" evidence="7">
    <location>
        <begin position="97"/>
        <end position="118"/>
    </location>
</feature>
<evidence type="ECO:0000259" key="8">
    <source>
        <dbReference type="Pfam" id="PF13906"/>
    </source>
</evidence>
<evidence type="ECO:0000256" key="4">
    <source>
        <dbReference type="ARBA" id="ARBA00022989"/>
    </source>
</evidence>
<dbReference type="GO" id="GO:0005886">
    <property type="term" value="C:plasma membrane"/>
    <property type="evidence" value="ECO:0007669"/>
    <property type="project" value="TreeGrafter"/>
</dbReference>
<feature type="domain" description="Cationic amino acid transporter C-terminal" evidence="8">
    <location>
        <begin position="786"/>
        <end position="836"/>
    </location>
</feature>
<feature type="compositionally biased region" description="Pro residues" evidence="6">
    <location>
        <begin position="515"/>
        <end position="525"/>
    </location>
</feature>
<feature type="transmembrane region" description="Helical" evidence="7">
    <location>
        <begin position="166"/>
        <end position="183"/>
    </location>
</feature>
<evidence type="ECO:0000256" key="5">
    <source>
        <dbReference type="ARBA" id="ARBA00023136"/>
    </source>
</evidence>
<proteinExistence type="predicted"/>
<evidence type="ECO:0000256" key="7">
    <source>
        <dbReference type="SAM" id="Phobius"/>
    </source>
</evidence>
<feature type="transmembrane region" description="Helical" evidence="7">
    <location>
        <begin position="192"/>
        <end position="211"/>
    </location>
</feature>
<dbReference type="PANTHER" id="PTHR43243">
    <property type="entry name" value="INNER MEMBRANE TRANSPORTER YGJI-RELATED"/>
    <property type="match status" value="1"/>
</dbReference>
<comment type="subcellular location">
    <subcellularLocation>
        <location evidence="1">Membrane</location>
        <topology evidence="1">Multi-pass membrane protein</topology>
    </subcellularLocation>
</comment>
<feature type="transmembrane region" description="Helical" evidence="7">
    <location>
        <begin position="813"/>
        <end position="831"/>
    </location>
</feature>
<feature type="transmembrane region" description="Helical" evidence="7">
    <location>
        <begin position="313"/>
        <end position="339"/>
    </location>
</feature>
<evidence type="ECO:0000313" key="9">
    <source>
        <dbReference type="EMBL" id="ROT65221.1"/>
    </source>
</evidence>
<accession>A0A423SM25</accession>